<dbReference type="InterPro" id="IPR036097">
    <property type="entry name" value="HisK_dim/P_sf"/>
</dbReference>
<dbReference type="Pfam" id="PF02518">
    <property type="entry name" value="HATPase_c"/>
    <property type="match status" value="1"/>
</dbReference>
<accession>A0A023WML1</accession>
<keyword evidence="4" id="KW-0808">Transferase</keyword>
<dbReference type="PROSITE" id="PS50109">
    <property type="entry name" value="HIS_KIN"/>
    <property type="match status" value="1"/>
</dbReference>
<keyword evidence="3" id="KW-0597">Phosphoprotein</keyword>
<dbReference type="SMART" id="SM00387">
    <property type="entry name" value="HATPase_c"/>
    <property type="match status" value="1"/>
</dbReference>
<dbReference type="OrthoDB" id="8807260at2"/>
<dbReference type="SUPFAM" id="SSF55781">
    <property type="entry name" value="GAF domain-like"/>
    <property type="match status" value="1"/>
</dbReference>
<evidence type="ECO:0000313" key="9">
    <source>
        <dbReference type="Proteomes" id="UP000025238"/>
    </source>
</evidence>
<evidence type="ECO:0000256" key="5">
    <source>
        <dbReference type="ARBA" id="ARBA00022777"/>
    </source>
</evidence>
<dbReference type="Proteomes" id="UP000025238">
    <property type="component" value="Chromosome"/>
</dbReference>
<evidence type="ECO:0000256" key="4">
    <source>
        <dbReference type="ARBA" id="ARBA00022679"/>
    </source>
</evidence>
<dbReference type="EMBL" id="CP007509">
    <property type="protein sequence ID" value="AHY41393.1"/>
    <property type="molecule type" value="Genomic_DNA"/>
</dbReference>
<evidence type="ECO:0000256" key="3">
    <source>
        <dbReference type="ARBA" id="ARBA00022553"/>
    </source>
</evidence>
<dbReference type="PANTHER" id="PTHR43711">
    <property type="entry name" value="TWO-COMPONENT HISTIDINE KINASE"/>
    <property type="match status" value="1"/>
</dbReference>
<evidence type="ECO:0000256" key="1">
    <source>
        <dbReference type="ARBA" id="ARBA00000085"/>
    </source>
</evidence>
<evidence type="ECO:0000313" key="8">
    <source>
        <dbReference type="EMBL" id="AHY41393.1"/>
    </source>
</evidence>
<feature type="domain" description="Histidine kinase" evidence="7">
    <location>
        <begin position="180"/>
        <end position="392"/>
    </location>
</feature>
<keyword evidence="6" id="KW-0902">Two-component regulatory system</keyword>
<evidence type="ECO:0000256" key="6">
    <source>
        <dbReference type="ARBA" id="ARBA00023012"/>
    </source>
</evidence>
<dbReference type="InterPro" id="IPR003594">
    <property type="entry name" value="HATPase_dom"/>
</dbReference>
<dbReference type="SUPFAM" id="SSF47384">
    <property type="entry name" value="Homodimeric domain of signal transducing histidine kinase"/>
    <property type="match status" value="1"/>
</dbReference>
<dbReference type="Pfam" id="PF00512">
    <property type="entry name" value="HisKA"/>
    <property type="match status" value="1"/>
</dbReference>
<dbReference type="InterPro" id="IPR029016">
    <property type="entry name" value="GAF-like_dom_sf"/>
</dbReference>
<proteinExistence type="predicted"/>
<dbReference type="CDD" id="cd00075">
    <property type="entry name" value="HATPase"/>
    <property type="match status" value="1"/>
</dbReference>
<reference evidence="8 9" key="1">
    <citation type="submission" date="2014-03" db="EMBL/GenBank/DDBJ databases">
        <title>Complete genome sequence of Pseudomonas stutzeri 19SMN4.</title>
        <authorList>
            <person name="Brunet-Galmes I."/>
            <person name="Nogales B."/>
            <person name="Busquets A."/>
            <person name="Pena A."/>
            <person name="Gomila M."/>
            <person name="Garcia-Valdes E."/>
            <person name="Lalucat J."/>
            <person name="Bennasar A."/>
            <person name="Bosch R."/>
        </authorList>
    </citation>
    <scope>NUCLEOTIDE SEQUENCE [LARGE SCALE GENOMIC DNA]</scope>
    <source>
        <strain evidence="8 9">19SMN4</strain>
    </source>
</reference>
<keyword evidence="5 8" id="KW-0418">Kinase</keyword>
<evidence type="ECO:0000256" key="2">
    <source>
        <dbReference type="ARBA" id="ARBA00012438"/>
    </source>
</evidence>
<dbReference type="InterPro" id="IPR050736">
    <property type="entry name" value="Sensor_HK_Regulatory"/>
</dbReference>
<dbReference type="EC" id="2.7.13.3" evidence="2"/>
<dbReference type="InterPro" id="IPR003018">
    <property type="entry name" value="GAF"/>
</dbReference>
<dbReference type="Gene3D" id="3.30.450.40">
    <property type="match status" value="1"/>
</dbReference>
<sequence length="393" mass="43168">MAQSILDDLLTVQRISAVPAILQVVSETTGLRFAAVARVTENSWTACAVLDRIEFGLKVGGELDVTTTLCSEIHASQQPIIISQVSADPDYCKHHTPQMYGFESYISVPVLRADGSFFGTLCALDPLPRDLSNPTTRAMFESFARLLTLQIEAEEQQQATRAALADERITGHQREQFIALLGHDLRTPLASIQAASDLLVRRSTEPGTQRLAEHVRTSSQRASRMVDDLLDFARGQLGNGIPLNWTAAANLHLTLQQVVNELRTAYPRRVLLDQLPELPVFECDPDRIAQLLANLITNALHHGASTGPVIVKAEIVDGHFQLLVHNRGTPIPAERLEQLFHAYSQEDDTSRNGLGLGLFIVEQVAKAHGGRMQVNSSADAGTTFTFSMPVRRD</sequence>
<comment type="catalytic activity">
    <reaction evidence="1">
        <text>ATP + protein L-histidine = ADP + protein N-phospho-L-histidine.</text>
        <dbReference type="EC" id="2.7.13.3"/>
    </reaction>
</comment>
<dbReference type="SMART" id="SM00388">
    <property type="entry name" value="HisKA"/>
    <property type="match status" value="1"/>
</dbReference>
<protein>
    <recommendedName>
        <fullName evidence="2">histidine kinase</fullName>
        <ecNumber evidence="2">2.7.13.3</ecNumber>
    </recommendedName>
</protein>
<dbReference type="PANTHER" id="PTHR43711:SF1">
    <property type="entry name" value="HISTIDINE KINASE 1"/>
    <property type="match status" value="1"/>
</dbReference>
<dbReference type="SMART" id="SM00065">
    <property type="entry name" value="GAF"/>
    <property type="match status" value="1"/>
</dbReference>
<dbReference type="Gene3D" id="1.10.287.130">
    <property type="match status" value="1"/>
</dbReference>
<dbReference type="GO" id="GO:0000155">
    <property type="term" value="F:phosphorelay sensor kinase activity"/>
    <property type="evidence" value="ECO:0007669"/>
    <property type="project" value="InterPro"/>
</dbReference>
<dbReference type="InterPro" id="IPR004358">
    <property type="entry name" value="Sig_transdc_His_kin-like_C"/>
</dbReference>
<gene>
    <name evidence="8" type="ORF">UIB01_02520</name>
</gene>
<dbReference type="CDD" id="cd00082">
    <property type="entry name" value="HisKA"/>
    <property type="match status" value="1"/>
</dbReference>
<dbReference type="Gene3D" id="3.30.565.10">
    <property type="entry name" value="Histidine kinase-like ATPase, C-terminal domain"/>
    <property type="match status" value="1"/>
</dbReference>
<dbReference type="PRINTS" id="PR00344">
    <property type="entry name" value="BCTRLSENSOR"/>
</dbReference>
<dbReference type="InterPro" id="IPR005467">
    <property type="entry name" value="His_kinase_dom"/>
</dbReference>
<evidence type="ECO:0000259" key="7">
    <source>
        <dbReference type="PROSITE" id="PS50109"/>
    </source>
</evidence>
<name>A0A023WML1_STUST</name>
<dbReference type="PATRIC" id="fig|316.97.peg.512"/>
<dbReference type="Pfam" id="PF01590">
    <property type="entry name" value="GAF"/>
    <property type="match status" value="1"/>
</dbReference>
<organism evidence="8 9">
    <name type="scientific">Stutzerimonas stutzeri</name>
    <name type="common">Pseudomonas stutzeri</name>
    <dbReference type="NCBI Taxonomy" id="316"/>
    <lineage>
        <taxon>Bacteria</taxon>
        <taxon>Pseudomonadati</taxon>
        <taxon>Pseudomonadota</taxon>
        <taxon>Gammaproteobacteria</taxon>
        <taxon>Pseudomonadales</taxon>
        <taxon>Pseudomonadaceae</taxon>
        <taxon>Stutzerimonas</taxon>
    </lineage>
</organism>
<dbReference type="AlphaFoldDB" id="A0A023WML1"/>
<dbReference type="KEGG" id="pstu:UIB01_02520"/>
<dbReference type="InterPro" id="IPR036890">
    <property type="entry name" value="HATPase_C_sf"/>
</dbReference>
<dbReference type="InterPro" id="IPR003661">
    <property type="entry name" value="HisK_dim/P_dom"/>
</dbReference>
<dbReference type="SUPFAM" id="SSF55874">
    <property type="entry name" value="ATPase domain of HSP90 chaperone/DNA topoisomerase II/histidine kinase"/>
    <property type="match status" value="1"/>
</dbReference>